<evidence type="ECO:0000313" key="2">
    <source>
        <dbReference type="EMBL" id="CRZ10465.1"/>
    </source>
</evidence>
<sequence>MGNGSSAPLSPDPVASSDKENCNLGAFDKLRKHIYDGINRATSALSGNPDCQDGSNDGYDPEHSHRKRRRRKPKNIVEHVVSEDPLHQSGAQGVPDNRIYDSDGDVADEFYTVDPVDNKCRRKFPLPIT</sequence>
<feature type="region of interest" description="Disordered" evidence="1">
    <location>
        <begin position="41"/>
        <end position="101"/>
    </location>
</feature>
<protein>
    <submittedName>
        <fullName evidence="2">Uncharacterized protein</fullName>
    </submittedName>
</protein>
<dbReference type="EMBL" id="HACM01010023">
    <property type="protein sequence ID" value="CRZ10465.1"/>
    <property type="molecule type" value="Transcribed_RNA"/>
</dbReference>
<feature type="compositionally biased region" description="Basic residues" evidence="1">
    <location>
        <begin position="64"/>
        <end position="74"/>
    </location>
</feature>
<proteinExistence type="predicted"/>
<dbReference type="AlphaFoldDB" id="A0A0H5R8M0"/>
<feature type="compositionally biased region" description="Basic and acidic residues" evidence="1">
    <location>
        <begin position="75"/>
        <end position="86"/>
    </location>
</feature>
<accession>A0A0H5R8M0</accession>
<feature type="region of interest" description="Disordered" evidence="1">
    <location>
        <begin position="1"/>
        <end position="21"/>
    </location>
</feature>
<organism evidence="2">
    <name type="scientific">Spongospora subterranea</name>
    <dbReference type="NCBI Taxonomy" id="70186"/>
    <lineage>
        <taxon>Eukaryota</taxon>
        <taxon>Sar</taxon>
        <taxon>Rhizaria</taxon>
        <taxon>Endomyxa</taxon>
        <taxon>Phytomyxea</taxon>
        <taxon>Plasmodiophorida</taxon>
        <taxon>Plasmodiophoridae</taxon>
        <taxon>Spongospora</taxon>
    </lineage>
</organism>
<name>A0A0H5R8M0_9EUKA</name>
<reference evidence="2" key="1">
    <citation type="submission" date="2015-04" db="EMBL/GenBank/DDBJ databases">
        <title>The genome sequence of the plant pathogenic Rhizarian Plasmodiophora brassicae reveals insights in its biotrophic life cycle and the origin of chitin synthesis.</title>
        <authorList>
            <person name="Schwelm A."/>
            <person name="Fogelqvist J."/>
            <person name="Knaust A."/>
            <person name="Julke S."/>
            <person name="Lilja T."/>
            <person name="Dhandapani V."/>
            <person name="Bonilla-Rosso G."/>
            <person name="Karlsson M."/>
            <person name="Shevchenko A."/>
            <person name="Choi S.R."/>
            <person name="Kim H.G."/>
            <person name="Park J.Y."/>
            <person name="Lim Y.P."/>
            <person name="Ludwig-Muller J."/>
            <person name="Dixelius C."/>
        </authorList>
    </citation>
    <scope>NUCLEOTIDE SEQUENCE</scope>
    <source>
        <tissue evidence="2">Potato root galls</tissue>
    </source>
</reference>
<evidence type="ECO:0000256" key="1">
    <source>
        <dbReference type="SAM" id="MobiDB-lite"/>
    </source>
</evidence>